<dbReference type="CDD" id="cd06579">
    <property type="entry name" value="TM_PBP1_transp_AraH_like"/>
    <property type="match status" value="1"/>
</dbReference>
<sequence>MKTVSNFLNRFTSLTTLAALAVLMVLITVMNPNFLTTNNLLNLLLQVTANGFIAFGMTFVILTGGIDLSVGAILALSSALSAGMIGAGMPLPLAVLVCVVIGAGLGAINGFFIAYGKMAPFIVTLATQMIYRGLTLVFTNGNPVTKGMDGFFLAYIGQGYLFGIPFPVILMIIAFVILYILLHKTAFGKSVYALGGNEKAAYIAGVQSNRVKVTIYTISGLMSAIAGLVITSRLSSATPQAGSGYEMFAIAAVVLGGTSLMGGKGRMSGTIIGALIIGVLNNGLNIIGVSTFWQQVVEGAVIIVAVLVDVIRNKRSLQS</sequence>
<feature type="transmembrane region" description="Helical" evidence="6">
    <location>
        <begin position="12"/>
        <end position="31"/>
    </location>
</feature>
<keyword evidence="5 6" id="KW-0472">Membrane</keyword>
<evidence type="ECO:0000256" key="1">
    <source>
        <dbReference type="ARBA" id="ARBA00004651"/>
    </source>
</evidence>
<comment type="subcellular location">
    <subcellularLocation>
        <location evidence="1">Cell membrane</location>
        <topology evidence="1">Multi-pass membrane protein</topology>
    </subcellularLocation>
</comment>
<evidence type="ECO:0000313" key="7">
    <source>
        <dbReference type="EMBL" id="XDS44389.1"/>
    </source>
</evidence>
<evidence type="ECO:0000256" key="2">
    <source>
        <dbReference type="ARBA" id="ARBA00022475"/>
    </source>
</evidence>
<dbReference type="InterPro" id="IPR001851">
    <property type="entry name" value="ABC_transp_permease"/>
</dbReference>
<feature type="transmembrane region" description="Helical" evidence="6">
    <location>
        <begin position="269"/>
        <end position="287"/>
    </location>
</feature>
<dbReference type="Pfam" id="PF02653">
    <property type="entry name" value="BPD_transp_2"/>
    <property type="match status" value="1"/>
</dbReference>
<dbReference type="GO" id="GO:0005886">
    <property type="term" value="C:plasma membrane"/>
    <property type="evidence" value="ECO:0007669"/>
    <property type="project" value="UniProtKB-SubCell"/>
</dbReference>
<keyword evidence="2" id="KW-1003">Cell membrane</keyword>
<dbReference type="GO" id="GO:0022857">
    <property type="term" value="F:transmembrane transporter activity"/>
    <property type="evidence" value="ECO:0007669"/>
    <property type="project" value="InterPro"/>
</dbReference>
<dbReference type="PANTHER" id="PTHR32196:SF72">
    <property type="entry name" value="RIBOSE IMPORT PERMEASE PROTEIN RBSC"/>
    <property type="match status" value="1"/>
</dbReference>
<accession>A0AB39U5T9</accession>
<keyword evidence="3 6" id="KW-0812">Transmembrane</keyword>
<gene>
    <name evidence="7" type="primary">rbsC</name>
    <name evidence="7" type="ORF">QN215_09035</name>
</gene>
<dbReference type="RefSeq" id="WP_369343977.1">
    <property type="nucleotide sequence ID" value="NZ_CP129674.1"/>
</dbReference>
<evidence type="ECO:0000256" key="4">
    <source>
        <dbReference type="ARBA" id="ARBA00022989"/>
    </source>
</evidence>
<feature type="transmembrane region" description="Helical" evidence="6">
    <location>
        <begin position="244"/>
        <end position="262"/>
    </location>
</feature>
<feature type="transmembrane region" description="Helical" evidence="6">
    <location>
        <begin position="69"/>
        <end position="87"/>
    </location>
</feature>
<feature type="transmembrane region" description="Helical" evidence="6">
    <location>
        <begin position="93"/>
        <end position="114"/>
    </location>
</feature>
<evidence type="ECO:0000256" key="5">
    <source>
        <dbReference type="ARBA" id="ARBA00023136"/>
    </source>
</evidence>
<dbReference type="AlphaFoldDB" id="A0AB39U5T9"/>
<keyword evidence="4 6" id="KW-1133">Transmembrane helix</keyword>
<name>A0AB39U5T9_9BIFI</name>
<evidence type="ECO:0000256" key="3">
    <source>
        <dbReference type="ARBA" id="ARBA00022692"/>
    </source>
</evidence>
<dbReference type="PANTHER" id="PTHR32196">
    <property type="entry name" value="ABC TRANSPORTER PERMEASE PROTEIN YPHD-RELATED-RELATED"/>
    <property type="match status" value="1"/>
</dbReference>
<feature type="transmembrane region" description="Helical" evidence="6">
    <location>
        <begin position="213"/>
        <end position="232"/>
    </location>
</feature>
<protein>
    <submittedName>
        <fullName evidence="7">Ribose ABC transporter permease</fullName>
    </submittedName>
</protein>
<dbReference type="EMBL" id="CP129674">
    <property type="protein sequence ID" value="XDS44389.1"/>
    <property type="molecule type" value="Genomic_DNA"/>
</dbReference>
<feature type="transmembrane region" description="Helical" evidence="6">
    <location>
        <begin position="43"/>
        <end position="62"/>
    </location>
</feature>
<organism evidence="7">
    <name type="scientific">Bifidobacterium aquikefiricola</name>
    <dbReference type="NCBI Taxonomy" id="3059038"/>
    <lineage>
        <taxon>Bacteria</taxon>
        <taxon>Bacillati</taxon>
        <taxon>Actinomycetota</taxon>
        <taxon>Actinomycetes</taxon>
        <taxon>Bifidobacteriales</taxon>
        <taxon>Bifidobacteriaceae</taxon>
        <taxon>Bifidobacterium</taxon>
    </lineage>
</organism>
<dbReference type="KEGG" id="baqk:QN215_09035"/>
<reference evidence="7" key="1">
    <citation type="submission" date="2023-07" db="EMBL/GenBank/DDBJ databases">
        <title>Bifidobacterium aquikefiriaerophilum sp. nov. and Bifidobacterium eccum sp. nov., isolated from water kefir.</title>
        <authorList>
            <person name="Breselge S."/>
            <person name="Bellassi P."/>
            <person name="Barcenilla C."/>
            <person name="Alvarez-Ordonez A."/>
            <person name="Morelli L."/>
            <person name="Cotter P.D."/>
        </authorList>
    </citation>
    <scope>NUCLEOTIDE SEQUENCE</scope>
    <source>
        <strain evidence="7">WK041_4_12</strain>
    </source>
</reference>
<proteinExistence type="predicted"/>
<feature type="transmembrane region" description="Helical" evidence="6">
    <location>
        <begin position="121"/>
        <end position="139"/>
    </location>
</feature>
<evidence type="ECO:0000256" key="6">
    <source>
        <dbReference type="SAM" id="Phobius"/>
    </source>
</evidence>
<feature type="transmembrane region" description="Helical" evidence="6">
    <location>
        <begin position="159"/>
        <end position="182"/>
    </location>
</feature>